<evidence type="ECO:0008006" key="4">
    <source>
        <dbReference type="Google" id="ProtNLM"/>
    </source>
</evidence>
<keyword evidence="1" id="KW-1133">Transmembrane helix</keyword>
<evidence type="ECO:0000313" key="2">
    <source>
        <dbReference type="EMBL" id="GFS22852.1"/>
    </source>
</evidence>
<sequence>MLGVARASVAWQEPPWRGKSLRGVARASVAWQEPPWRSKSLRGVARASVAWRVLSQCRLGRVSQNREGLKTNIKCSDALAECTYELEIQDVTDKESYCDALKKTQTCLKTTQKDVGCKAKDSQEYLKKAILQKGAKYATRCDGVMHSVTLSLVVVSTLAVSWLRWCSH</sequence>
<organism evidence="2 3">
    <name type="scientific">Elysia marginata</name>
    <dbReference type="NCBI Taxonomy" id="1093978"/>
    <lineage>
        <taxon>Eukaryota</taxon>
        <taxon>Metazoa</taxon>
        <taxon>Spiralia</taxon>
        <taxon>Lophotrochozoa</taxon>
        <taxon>Mollusca</taxon>
        <taxon>Gastropoda</taxon>
        <taxon>Heterobranchia</taxon>
        <taxon>Euthyneura</taxon>
        <taxon>Panpulmonata</taxon>
        <taxon>Sacoglossa</taxon>
        <taxon>Placobranchoidea</taxon>
        <taxon>Plakobranchidae</taxon>
        <taxon>Elysia</taxon>
    </lineage>
</organism>
<proteinExistence type="predicted"/>
<dbReference type="Proteomes" id="UP000762676">
    <property type="component" value="Unassembled WGS sequence"/>
</dbReference>
<keyword evidence="3" id="KW-1185">Reference proteome</keyword>
<evidence type="ECO:0000313" key="3">
    <source>
        <dbReference type="Proteomes" id="UP000762676"/>
    </source>
</evidence>
<name>A0AAV4JMU3_9GAST</name>
<keyword evidence="1" id="KW-0812">Transmembrane</keyword>
<comment type="caution">
    <text evidence="2">The sequence shown here is derived from an EMBL/GenBank/DDBJ whole genome shotgun (WGS) entry which is preliminary data.</text>
</comment>
<protein>
    <recommendedName>
        <fullName evidence="4">Secreted protein</fullName>
    </recommendedName>
</protein>
<gene>
    <name evidence="2" type="ORF">ElyMa_003374400</name>
</gene>
<accession>A0AAV4JMU3</accession>
<dbReference type="AlphaFoldDB" id="A0AAV4JMU3"/>
<keyword evidence="1" id="KW-0472">Membrane</keyword>
<dbReference type="EMBL" id="BMAT01006947">
    <property type="protein sequence ID" value="GFS22852.1"/>
    <property type="molecule type" value="Genomic_DNA"/>
</dbReference>
<reference evidence="2 3" key="1">
    <citation type="journal article" date="2021" name="Elife">
        <title>Chloroplast acquisition without the gene transfer in kleptoplastic sea slugs, Plakobranchus ocellatus.</title>
        <authorList>
            <person name="Maeda T."/>
            <person name="Takahashi S."/>
            <person name="Yoshida T."/>
            <person name="Shimamura S."/>
            <person name="Takaki Y."/>
            <person name="Nagai Y."/>
            <person name="Toyoda A."/>
            <person name="Suzuki Y."/>
            <person name="Arimoto A."/>
            <person name="Ishii H."/>
            <person name="Satoh N."/>
            <person name="Nishiyama T."/>
            <person name="Hasebe M."/>
            <person name="Maruyama T."/>
            <person name="Minagawa J."/>
            <person name="Obokata J."/>
            <person name="Shigenobu S."/>
        </authorList>
    </citation>
    <scope>NUCLEOTIDE SEQUENCE [LARGE SCALE GENOMIC DNA]</scope>
</reference>
<feature type="transmembrane region" description="Helical" evidence="1">
    <location>
        <begin position="143"/>
        <end position="165"/>
    </location>
</feature>
<evidence type="ECO:0000256" key="1">
    <source>
        <dbReference type="SAM" id="Phobius"/>
    </source>
</evidence>